<dbReference type="InterPro" id="IPR001261">
    <property type="entry name" value="ArgE/DapE_CS"/>
</dbReference>
<dbReference type="AlphaFoldDB" id="A0A6B0SI63"/>
<comment type="cofactor">
    <cofactor evidence="1">
        <name>Zn(2+)</name>
        <dbReference type="ChEBI" id="CHEBI:29105"/>
    </cofactor>
</comment>
<reference evidence="7 8" key="1">
    <citation type="submission" date="2019-12" db="EMBL/GenBank/DDBJ databases">
        <title>Isolation and characterization of three novel carbon monoxide-oxidizing members of Halobacteria from salione crusts and soils.</title>
        <authorList>
            <person name="Myers M.R."/>
            <person name="King G.M."/>
        </authorList>
    </citation>
    <scope>NUCLEOTIDE SEQUENCE [LARGE SCALE GENOMIC DNA]</scope>
    <source>
        <strain evidence="7 8">PCN9</strain>
    </source>
</reference>
<evidence type="ECO:0000256" key="2">
    <source>
        <dbReference type="ARBA" id="ARBA00006247"/>
    </source>
</evidence>
<sequence>MNDDESTIASDDTLSVATAAADRIDAEETVDLLQSLVRIESPYFHEDEIARYVHDWLDDRGLDPEYHRVSEPDITGYEGHNVLARIEGSDPAAPTLLLNGHVDTVEIVDGWTEDPLSGRVEDGRLHGQGAADMKGGLAAAMAAFAALAAADASLAGDVLLAAVVDEEGPYGLGTDQLLRDGVVADCDMAVVTEPGPVLDGDDWENPALYVGARGRFLYDIEVRGVAAHGSTPKQGRNAVVAAGLLADALSRMPVASHPLLGEGSVCPLEIEGGSETLSVPESCRLLVDRHVVPGETTESVIADAERVVEDLDLDADVSVGLRETPHPDARYGPYVFDTDEPLVQGLARATEAITGDPPGIGYFRSVGDFNYLGHRAEIPTVILGPDGDNVHGAGEWVDVDETVEVARILAAGAVELLS</sequence>
<dbReference type="Gene3D" id="3.40.630.10">
    <property type="entry name" value="Zn peptidases"/>
    <property type="match status" value="1"/>
</dbReference>
<dbReference type="PROSITE" id="PS00759">
    <property type="entry name" value="ARGE_DAPE_CPG2_2"/>
    <property type="match status" value="1"/>
</dbReference>
<comment type="caution">
    <text evidence="7">The sequence shown here is derived from an EMBL/GenBank/DDBJ whole genome shotgun (WGS) entry which is preliminary data.</text>
</comment>
<evidence type="ECO:0000256" key="3">
    <source>
        <dbReference type="ARBA" id="ARBA00022723"/>
    </source>
</evidence>
<evidence type="ECO:0000256" key="5">
    <source>
        <dbReference type="ARBA" id="ARBA00022833"/>
    </source>
</evidence>
<organism evidence="7 8">
    <name type="scientific">Halobacterium bonnevillei</name>
    <dbReference type="NCBI Taxonomy" id="2692200"/>
    <lineage>
        <taxon>Archaea</taxon>
        <taxon>Methanobacteriati</taxon>
        <taxon>Methanobacteriota</taxon>
        <taxon>Stenosarchaea group</taxon>
        <taxon>Halobacteria</taxon>
        <taxon>Halobacteriales</taxon>
        <taxon>Halobacteriaceae</taxon>
        <taxon>Halobacterium</taxon>
    </lineage>
</organism>
<comment type="similarity">
    <text evidence="2">Belongs to the peptidase M20A family.</text>
</comment>
<dbReference type="Pfam" id="PF07687">
    <property type="entry name" value="M20_dimer"/>
    <property type="match status" value="1"/>
</dbReference>
<dbReference type="Gene3D" id="3.30.70.360">
    <property type="match status" value="1"/>
</dbReference>
<evidence type="ECO:0000256" key="4">
    <source>
        <dbReference type="ARBA" id="ARBA00022801"/>
    </source>
</evidence>
<dbReference type="OrthoDB" id="24854at2157"/>
<dbReference type="PROSITE" id="PS00758">
    <property type="entry name" value="ARGE_DAPE_CPG2_1"/>
    <property type="match status" value="1"/>
</dbReference>
<dbReference type="InterPro" id="IPR036264">
    <property type="entry name" value="Bact_exopeptidase_dim_dom"/>
</dbReference>
<keyword evidence="4 7" id="KW-0378">Hydrolase</keyword>
<dbReference type="SUPFAM" id="SSF53187">
    <property type="entry name" value="Zn-dependent exopeptidases"/>
    <property type="match status" value="1"/>
</dbReference>
<feature type="domain" description="Peptidase M20 dimerisation" evidence="6">
    <location>
        <begin position="211"/>
        <end position="312"/>
    </location>
</feature>
<evidence type="ECO:0000259" key="6">
    <source>
        <dbReference type="Pfam" id="PF07687"/>
    </source>
</evidence>
<dbReference type="GO" id="GO:0016787">
    <property type="term" value="F:hydrolase activity"/>
    <property type="evidence" value="ECO:0007669"/>
    <property type="project" value="UniProtKB-KW"/>
</dbReference>
<dbReference type="InterPro" id="IPR002933">
    <property type="entry name" value="Peptidase_M20"/>
</dbReference>
<proteinExistence type="inferred from homology"/>
<keyword evidence="8" id="KW-1185">Reference proteome</keyword>
<dbReference type="Pfam" id="PF01546">
    <property type="entry name" value="Peptidase_M20"/>
    <property type="match status" value="1"/>
</dbReference>
<protein>
    <submittedName>
        <fullName evidence="7">M20/M25/M40 family metallo-hydrolase</fullName>
    </submittedName>
</protein>
<name>A0A6B0SI63_9EURY</name>
<evidence type="ECO:0000256" key="1">
    <source>
        <dbReference type="ARBA" id="ARBA00001947"/>
    </source>
</evidence>
<dbReference type="GO" id="GO:0046872">
    <property type="term" value="F:metal ion binding"/>
    <property type="evidence" value="ECO:0007669"/>
    <property type="project" value="UniProtKB-KW"/>
</dbReference>
<gene>
    <name evidence="7" type="ORF">GRX66_12415</name>
</gene>
<evidence type="ECO:0000313" key="7">
    <source>
        <dbReference type="EMBL" id="MXR21368.1"/>
    </source>
</evidence>
<keyword evidence="5" id="KW-0862">Zinc</keyword>
<dbReference type="Proteomes" id="UP000471521">
    <property type="component" value="Unassembled WGS sequence"/>
</dbReference>
<dbReference type="PANTHER" id="PTHR43808">
    <property type="entry name" value="ACETYLORNITHINE DEACETYLASE"/>
    <property type="match status" value="1"/>
</dbReference>
<dbReference type="InterPro" id="IPR011650">
    <property type="entry name" value="Peptidase_M20_dimer"/>
</dbReference>
<evidence type="ECO:0000313" key="8">
    <source>
        <dbReference type="Proteomes" id="UP000471521"/>
    </source>
</evidence>
<accession>A0A6B0SI63</accession>
<dbReference type="InterPro" id="IPR050072">
    <property type="entry name" value="Peptidase_M20A"/>
</dbReference>
<dbReference type="PANTHER" id="PTHR43808:SF8">
    <property type="entry name" value="PEPTIDASE M20 DIMERISATION DOMAIN-CONTAINING PROTEIN"/>
    <property type="match status" value="1"/>
</dbReference>
<dbReference type="EMBL" id="WUUU01000105">
    <property type="protein sequence ID" value="MXR21368.1"/>
    <property type="molecule type" value="Genomic_DNA"/>
</dbReference>
<keyword evidence="3" id="KW-0479">Metal-binding</keyword>
<dbReference type="SUPFAM" id="SSF55031">
    <property type="entry name" value="Bacterial exopeptidase dimerisation domain"/>
    <property type="match status" value="1"/>
</dbReference>
<dbReference type="RefSeq" id="WP_159526847.1">
    <property type="nucleotide sequence ID" value="NZ_WUUU01000105.1"/>
</dbReference>